<dbReference type="Gene3D" id="4.10.60.10">
    <property type="entry name" value="Zinc finger, CCHC-type"/>
    <property type="match status" value="1"/>
</dbReference>
<dbReference type="EMBL" id="JAWPEI010000011">
    <property type="protein sequence ID" value="KAK4709703.1"/>
    <property type="molecule type" value="Genomic_DNA"/>
</dbReference>
<dbReference type="AlphaFoldDB" id="A0AAV9K8M9"/>
<dbReference type="InterPro" id="IPR001878">
    <property type="entry name" value="Znf_CCHC"/>
</dbReference>
<evidence type="ECO:0000313" key="5">
    <source>
        <dbReference type="Proteomes" id="UP001311915"/>
    </source>
</evidence>
<evidence type="ECO:0000259" key="3">
    <source>
        <dbReference type="PROSITE" id="PS50158"/>
    </source>
</evidence>
<comment type="caution">
    <text evidence="4">The sequence shown here is derived from an EMBL/GenBank/DDBJ whole genome shotgun (WGS) entry which is preliminary data.</text>
</comment>
<dbReference type="GO" id="GO:0003676">
    <property type="term" value="F:nucleic acid binding"/>
    <property type="evidence" value="ECO:0007669"/>
    <property type="project" value="InterPro"/>
</dbReference>
<sequence length="148" mass="16205">MARLRDFTRMNPPMFFGSKVNEDPQEFVEEVYKIVDAMGVTSIEKAELPQGGNRGGSSMERPTCAKCGKKHDWKCLAGMGVCYGCRKSGHQLKDCPTPTTNGSEGNQAPPSGSNSDAPKNNHFYTLQSQSDQEGSPDVVTGMLQVFFY</sequence>
<feature type="compositionally biased region" description="Polar residues" evidence="2">
    <location>
        <begin position="97"/>
        <end position="133"/>
    </location>
</feature>
<gene>
    <name evidence="4" type="ORF">R3W88_004216</name>
</gene>
<evidence type="ECO:0000256" key="1">
    <source>
        <dbReference type="PROSITE-ProRule" id="PRU00047"/>
    </source>
</evidence>
<keyword evidence="1" id="KW-0862">Zinc</keyword>
<proteinExistence type="predicted"/>
<protein>
    <recommendedName>
        <fullName evidence="3">CCHC-type domain-containing protein</fullName>
    </recommendedName>
</protein>
<reference evidence="4 5" key="1">
    <citation type="submission" date="2023-10" db="EMBL/GenBank/DDBJ databases">
        <title>Genome-Wide Identification Analysis in wild type Solanum Pinnatisectum Reveals Some Genes Defensing Phytophthora Infestans.</title>
        <authorList>
            <person name="Sun C."/>
        </authorList>
    </citation>
    <scope>NUCLEOTIDE SEQUENCE [LARGE SCALE GENOMIC DNA]</scope>
    <source>
        <strain evidence="4">LQN</strain>
        <tissue evidence="4">Leaf</tissue>
    </source>
</reference>
<dbReference type="Proteomes" id="UP001311915">
    <property type="component" value="Unassembled WGS sequence"/>
</dbReference>
<name>A0AAV9K8M9_9SOLN</name>
<feature type="region of interest" description="Disordered" evidence="2">
    <location>
        <begin position="93"/>
        <end position="136"/>
    </location>
</feature>
<dbReference type="SUPFAM" id="SSF57756">
    <property type="entry name" value="Retrovirus zinc finger-like domains"/>
    <property type="match status" value="1"/>
</dbReference>
<keyword evidence="1" id="KW-0863">Zinc-finger</keyword>
<keyword evidence="1" id="KW-0479">Metal-binding</keyword>
<evidence type="ECO:0000256" key="2">
    <source>
        <dbReference type="SAM" id="MobiDB-lite"/>
    </source>
</evidence>
<dbReference type="GO" id="GO:0008270">
    <property type="term" value="F:zinc ion binding"/>
    <property type="evidence" value="ECO:0007669"/>
    <property type="project" value="UniProtKB-KW"/>
</dbReference>
<feature type="domain" description="CCHC-type" evidence="3">
    <location>
        <begin position="82"/>
        <end position="96"/>
    </location>
</feature>
<dbReference type="PROSITE" id="PS50158">
    <property type="entry name" value="ZF_CCHC"/>
    <property type="match status" value="1"/>
</dbReference>
<keyword evidence="5" id="KW-1185">Reference proteome</keyword>
<accession>A0AAV9K8M9</accession>
<organism evidence="4 5">
    <name type="scientific">Solanum pinnatisectum</name>
    <name type="common">tansyleaf nightshade</name>
    <dbReference type="NCBI Taxonomy" id="50273"/>
    <lineage>
        <taxon>Eukaryota</taxon>
        <taxon>Viridiplantae</taxon>
        <taxon>Streptophyta</taxon>
        <taxon>Embryophyta</taxon>
        <taxon>Tracheophyta</taxon>
        <taxon>Spermatophyta</taxon>
        <taxon>Magnoliopsida</taxon>
        <taxon>eudicotyledons</taxon>
        <taxon>Gunneridae</taxon>
        <taxon>Pentapetalae</taxon>
        <taxon>asterids</taxon>
        <taxon>lamiids</taxon>
        <taxon>Solanales</taxon>
        <taxon>Solanaceae</taxon>
        <taxon>Solanoideae</taxon>
        <taxon>Solaneae</taxon>
        <taxon>Solanum</taxon>
    </lineage>
</organism>
<evidence type="ECO:0000313" key="4">
    <source>
        <dbReference type="EMBL" id="KAK4709703.1"/>
    </source>
</evidence>
<dbReference type="InterPro" id="IPR036875">
    <property type="entry name" value="Znf_CCHC_sf"/>
</dbReference>